<dbReference type="AlphaFoldDB" id="A0A0D0AB00"/>
<proteinExistence type="predicted"/>
<dbReference type="Proteomes" id="UP000054485">
    <property type="component" value="Unassembled WGS sequence"/>
</dbReference>
<accession>A0A0D0AB00</accession>
<evidence type="ECO:0000313" key="2">
    <source>
        <dbReference type="Proteomes" id="UP000054485"/>
    </source>
</evidence>
<gene>
    <name evidence="1" type="ORF">CY34DRAFT_799391</name>
</gene>
<sequence length="66" mass="7646">MRPSLPTQDSESKRRQVKLSVYRRPTMYQSIKASISQVKPRHAQYFFACGACFTCFQGQITTQVAW</sequence>
<reference evidence="2" key="2">
    <citation type="submission" date="2015-01" db="EMBL/GenBank/DDBJ databases">
        <title>Evolutionary Origins and Diversification of the Mycorrhizal Mutualists.</title>
        <authorList>
            <consortium name="DOE Joint Genome Institute"/>
            <consortium name="Mycorrhizal Genomics Consortium"/>
            <person name="Kohler A."/>
            <person name="Kuo A."/>
            <person name="Nagy L.G."/>
            <person name="Floudas D."/>
            <person name="Copeland A."/>
            <person name="Barry K.W."/>
            <person name="Cichocki N."/>
            <person name="Veneault-Fourrey C."/>
            <person name="LaButti K."/>
            <person name="Lindquist E.A."/>
            <person name="Lipzen A."/>
            <person name="Lundell T."/>
            <person name="Morin E."/>
            <person name="Murat C."/>
            <person name="Riley R."/>
            <person name="Ohm R."/>
            <person name="Sun H."/>
            <person name="Tunlid A."/>
            <person name="Henrissat B."/>
            <person name="Grigoriev I.V."/>
            <person name="Hibbett D.S."/>
            <person name="Martin F."/>
        </authorList>
    </citation>
    <scope>NUCLEOTIDE SEQUENCE [LARGE SCALE GENOMIC DNA]</scope>
    <source>
        <strain evidence="2">UH-Slu-Lm8-n1</strain>
    </source>
</reference>
<dbReference type="InParanoid" id="A0A0D0AB00"/>
<name>A0A0D0AB00_9AGAM</name>
<dbReference type="HOGENOM" id="CLU_2832874_0_0_1"/>
<organism evidence="1 2">
    <name type="scientific">Suillus luteus UH-Slu-Lm8-n1</name>
    <dbReference type="NCBI Taxonomy" id="930992"/>
    <lineage>
        <taxon>Eukaryota</taxon>
        <taxon>Fungi</taxon>
        <taxon>Dikarya</taxon>
        <taxon>Basidiomycota</taxon>
        <taxon>Agaricomycotina</taxon>
        <taxon>Agaricomycetes</taxon>
        <taxon>Agaricomycetidae</taxon>
        <taxon>Boletales</taxon>
        <taxon>Suillineae</taxon>
        <taxon>Suillaceae</taxon>
        <taxon>Suillus</taxon>
    </lineage>
</organism>
<reference evidence="1 2" key="1">
    <citation type="submission" date="2014-04" db="EMBL/GenBank/DDBJ databases">
        <authorList>
            <consortium name="DOE Joint Genome Institute"/>
            <person name="Kuo A."/>
            <person name="Ruytinx J."/>
            <person name="Rineau F."/>
            <person name="Colpaert J."/>
            <person name="Kohler A."/>
            <person name="Nagy L.G."/>
            <person name="Floudas D."/>
            <person name="Copeland A."/>
            <person name="Barry K.W."/>
            <person name="Cichocki N."/>
            <person name="Veneault-Fourrey C."/>
            <person name="LaButti K."/>
            <person name="Lindquist E.A."/>
            <person name="Lipzen A."/>
            <person name="Lundell T."/>
            <person name="Morin E."/>
            <person name="Murat C."/>
            <person name="Sun H."/>
            <person name="Tunlid A."/>
            <person name="Henrissat B."/>
            <person name="Grigoriev I.V."/>
            <person name="Hibbett D.S."/>
            <person name="Martin F."/>
            <person name="Nordberg H.P."/>
            <person name="Cantor M.N."/>
            <person name="Hua S.X."/>
        </authorList>
    </citation>
    <scope>NUCLEOTIDE SEQUENCE [LARGE SCALE GENOMIC DNA]</scope>
    <source>
        <strain evidence="1 2">UH-Slu-Lm8-n1</strain>
    </source>
</reference>
<evidence type="ECO:0000313" key="1">
    <source>
        <dbReference type="EMBL" id="KIK47430.1"/>
    </source>
</evidence>
<dbReference type="EMBL" id="KN835147">
    <property type="protein sequence ID" value="KIK47430.1"/>
    <property type="molecule type" value="Genomic_DNA"/>
</dbReference>
<keyword evidence="2" id="KW-1185">Reference proteome</keyword>
<protein>
    <submittedName>
        <fullName evidence="1">Uncharacterized protein</fullName>
    </submittedName>
</protein>